<evidence type="ECO:0000313" key="9">
    <source>
        <dbReference type="Proteomes" id="UP000523863"/>
    </source>
</evidence>
<dbReference type="GO" id="GO:0005886">
    <property type="term" value="C:plasma membrane"/>
    <property type="evidence" value="ECO:0007669"/>
    <property type="project" value="UniProtKB-SubCell"/>
</dbReference>
<protein>
    <submittedName>
        <fullName evidence="8">Putative integral membrane protein (TIGR00698 family)</fullName>
    </submittedName>
</protein>
<comment type="subcellular location">
    <subcellularLocation>
        <location evidence="1">Cell membrane</location>
        <topology evidence="1">Multi-pass membrane protein</topology>
    </subcellularLocation>
</comment>
<organism evidence="8 9">
    <name type="scientific">Neomicrococcus lactis</name>
    <dbReference type="NCBI Taxonomy" id="732241"/>
    <lineage>
        <taxon>Bacteria</taxon>
        <taxon>Bacillati</taxon>
        <taxon>Actinomycetota</taxon>
        <taxon>Actinomycetes</taxon>
        <taxon>Micrococcales</taxon>
        <taxon>Micrococcaceae</taxon>
        <taxon>Neomicrococcus</taxon>
    </lineage>
</organism>
<keyword evidence="6 7" id="KW-0472">Membrane</keyword>
<sequence>MHQNVPGVIAAAVGVTCAFLVHQLVPAIPAMTWCVIVGMLASNVMALVPANLRFRDLLTPGMSFSGKRLMRWGIVFLGFQLVFADIVQLGWLSVALIVALVAVAFGLTYGISKLFRLPGDEPFLLASGFAICGASAIGAVSHARGTEKDAPLPVGLVTLCGTLAIFVLPALNGFLGLSPQEFGWWAGASVHDVGQVVATGATLGSVALSTAVVVKLVRVLTLAPVATLAALSVRRRSSTHASAATSSGAGKMPPLVPVFIAGFIAAFAARSLGLVPEAALPFLKIVQEVLLGSALVGLGFGINLRTLFTSGAKSTAAALTAWCALMVVSLGALRLVFPN</sequence>
<evidence type="ECO:0000256" key="7">
    <source>
        <dbReference type="SAM" id="Phobius"/>
    </source>
</evidence>
<dbReference type="RefSeq" id="WP_183641003.1">
    <property type="nucleotide sequence ID" value="NZ_JACHBL010000001.1"/>
</dbReference>
<keyword evidence="9" id="KW-1185">Reference proteome</keyword>
<feature type="transmembrane region" description="Helical" evidence="7">
    <location>
        <begin position="316"/>
        <end position="337"/>
    </location>
</feature>
<gene>
    <name evidence="8" type="ORF">BKA12_000898</name>
</gene>
<dbReference type="AlphaFoldDB" id="A0A7W8YA74"/>
<keyword evidence="5 7" id="KW-1133">Transmembrane helix</keyword>
<evidence type="ECO:0000256" key="3">
    <source>
        <dbReference type="ARBA" id="ARBA00022475"/>
    </source>
</evidence>
<accession>A0A7W8YA74</accession>
<evidence type="ECO:0000256" key="6">
    <source>
        <dbReference type="ARBA" id="ARBA00023136"/>
    </source>
</evidence>
<evidence type="ECO:0000256" key="5">
    <source>
        <dbReference type="ARBA" id="ARBA00022989"/>
    </source>
</evidence>
<evidence type="ECO:0000313" key="8">
    <source>
        <dbReference type="EMBL" id="MBB5597818.1"/>
    </source>
</evidence>
<dbReference type="PANTHER" id="PTHR30106:SF2">
    <property type="entry name" value="UPF0324 INNER MEMBRANE PROTEIN YEIH"/>
    <property type="match status" value="1"/>
</dbReference>
<feature type="transmembrane region" description="Helical" evidence="7">
    <location>
        <begin position="7"/>
        <end position="24"/>
    </location>
</feature>
<evidence type="ECO:0000256" key="4">
    <source>
        <dbReference type="ARBA" id="ARBA00022692"/>
    </source>
</evidence>
<comment type="caution">
    <text evidence="8">The sequence shown here is derived from an EMBL/GenBank/DDBJ whole genome shotgun (WGS) entry which is preliminary data.</text>
</comment>
<keyword evidence="4 7" id="KW-0812">Transmembrane</keyword>
<feature type="transmembrane region" description="Helical" evidence="7">
    <location>
        <begin position="92"/>
        <end position="111"/>
    </location>
</feature>
<comment type="similarity">
    <text evidence="2">Belongs to the UPF0324 family.</text>
</comment>
<reference evidence="8 9" key="1">
    <citation type="submission" date="2020-08" db="EMBL/GenBank/DDBJ databases">
        <title>Sequencing the genomes of 1000 actinobacteria strains.</title>
        <authorList>
            <person name="Klenk H.-P."/>
        </authorList>
    </citation>
    <scope>NUCLEOTIDE SEQUENCE [LARGE SCALE GENOMIC DNA]</scope>
    <source>
        <strain evidence="8 9">DSM 23694</strain>
    </source>
</reference>
<dbReference type="Pfam" id="PF03601">
    <property type="entry name" value="Cons_hypoth698"/>
    <property type="match status" value="1"/>
</dbReference>
<dbReference type="InterPro" id="IPR018383">
    <property type="entry name" value="UPF0324_pro"/>
</dbReference>
<name>A0A7W8YA74_9MICC</name>
<feature type="transmembrane region" description="Helical" evidence="7">
    <location>
        <begin position="154"/>
        <end position="175"/>
    </location>
</feature>
<feature type="transmembrane region" description="Helical" evidence="7">
    <location>
        <begin position="30"/>
        <end position="48"/>
    </location>
</feature>
<feature type="transmembrane region" description="Helical" evidence="7">
    <location>
        <begin position="285"/>
        <end position="304"/>
    </location>
</feature>
<feature type="transmembrane region" description="Helical" evidence="7">
    <location>
        <begin position="182"/>
        <end position="206"/>
    </location>
</feature>
<dbReference type="Proteomes" id="UP000523863">
    <property type="component" value="Unassembled WGS sequence"/>
</dbReference>
<proteinExistence type="inferred from homology"/>
<feature type="transmembrane region" description="Helical" evidence="7">
    <location>
        <begin position="254"/>
        <end position="273"/>
    </location>
</feature>
<evidence type="ECO:0000256" key="1">
    <source>
        <dbReference type="ARBA" id="ARBA00004651"/>
    </source>
</evidence>
<feature type="transmembrane region" description="Helical" evidence="7">
    <location>
        <begin position="123"/>
        <end position="142"/>
    </location>
</feature>
<dbReference type="EMBL" id="JACHBL010000001">
    <property type="protein sequence ID" value="MBB5597818.1"/>
    <property type="molecule type" value="Genomic_DNA"/>
</dbReference>
<evidence type="ECO:0000256" key="2">
    <source>
        <dbReference type="ARBA" id="ARBA00007977"/>
    </source>
</evidence>
<keyword evidence="3" id="KW-1003">Cell membrane</keyword>
<dbReference type="PANTHER" id="PTHR30106">
    <property type="entry name" value="INNER MEMBRANE PROTEIN YEIH-RELATED"/>
    <property type="match status" value="1"/>
</dbReference>